<feature type="domain" description="EH" evidence="4">
    <location>
        <begin position="471"/>
        <end position="560"/>
    </location>
</feature>
<dbReference type="PROSITE" id="PS00018">
    <property type="entry name" value="EF_HAND_1"/>
    <property type="match status" value="2"/>
</dbReference>
<dbReference type="EMBL" id="JAEVFJ010000008">
    <property type="protein sequence ID" value="KAH8102894.1"/>
    <property type="molecule type" value="Genomic_DNA"/>
</dbReference>
<gene>
    <name evidence="6" type="ORF">BXZ70DRAFT_1006082</name>
</gene>
<dbReference type="CDD" id="cd21383">
    <property type="entry name" value="GAT_GGA_Tom1-like"/>
    <property type="match status" value="1"/>
</dbReference>
<feature type="compositionally biased region" description="Polar residues" evidence="3">
    <location>
        <begin position="1"/>
        <end position="35"/>
    </location>
</feature>
<feature type="domain" description="EH" evidence="4">
    <location>
        <begin position="699"/>
        <end position="788"/>
    </location>
</feature>
<feature type="region of interest" description="Disordered" evidence="3">
    <location>
        <begin position="583"/>
        <end position="693"/>
    </location>
</feature>
<protein>
    <submittedName>
        <fullName evidence="6">EF-hand</fullName>
    </submittedName>
</protein>
<dbReference type="GO" id="GO:0005886">
    <property type="term" value="C:plasma membrane"/>
    <property type="evidence" value="ECO:0007669"/>
    <property type="project" value="TreeGrafter"/>
</dbReference>
<keyword evidence="1" id="KW-0106">Calcium</keyword>
<proteinExistence type="predicted"/>
<evidence type="ECO:0000313" key="6">
    <source>
        <dbReference type="EMBL" id="KAH8102894.1"/>
    </source>
</evidence>
<feature type="domain" description="EH" evidence="4">
    <location>
        <begin position="336"/>
        <end position="419"/>
    </location>
</feature>
<dbReference type="Proteomes" id="UP000813824">
    <property type="component" value="Unassembled WGS sequence"/>
</dbReference>
<dbReference type="InterPro" id="IPR002048">
    <property type="entry name" value="EF_hand_dom"/>
</dbReference>
<feature type="compositionally biased region" description="Polar residues" evidence="3">
    <location>
        <begin position="671"/>
        <end position="689"/>
    </location>
</feature>
<dbReference type="PANTHER" id="PTHR11216:SF170">
    <property type="entry name" value="DYNAMIN ASSOCIATED PROTEIN 160, ISOFORM D"/>
    <property type="match status" value="1"/>
</dbReference>
<feature type="compositionally biased region" description="Basic and acidic residues" evidence="3">
    <location>
        <begin position="822"/>
        <end position="836"/>
    </location>
</feature>
<dbReference type="AlphaFoldDB" id="A0A8K0XRV5"/>
<dbReference type="InterPro" id="IPR000261">
    <property type="entry name" value="EH_dom"/>
</dbReference>
<dbReference type="SMART" id="SM00027">
    <property type="entry name" value="EH"/>
    <property type="match status" value="4"/>
</dbReference>
<evidence type="ECO:0000256" key="2">
    <source>
        <dbReference type="SAM" id="Coils"/>
    </source>
</evidence>
<dbReference type="GO" id="GO:0005509">
    <property type="term" value="F:calcium ion binding"/>
    <property type="evidence" value="ECO:0007669"/>
    <property type="project" value="InterPro"/>
</dbReference>
<feature type="coiled-coil region" evidence="2">
    <location>
        <begin position="164"/>
        <end position="204"/>
    </location>
</feature>
<dbReference type="InterPro" id="IPR011992">
    <property type="entry name" value="EF-hand-dom_pair"/>
</dbReference>
<dbReference type="SUPFAM" id="SSF89009">
    <property type="entry name" value="GAT-like domain"/>
    <property type="match status" value="1"/>
</dbReference>
<feature type="region of interest" description="Disordered" evidence="3">
    <location>
        <begin position="775"/>
        <end position="872"/>
    </location>
</feature>
<keyword evidence="2" id="KW-0175">Coiled coil</keyword>
<accession>A0A8K0XRV5</accession>
<dbReference type="Pfam" id="PF12763">
    <property type="entry name" value="EH"/>
    <property type="match status" value="3"/>
</dbReference>
<keyword evidence="7" id="KW-1185">Reference proteome</keyword>
<feature type="domain" description="EH" evidence="4">
    <location>
        <begin position="218"/>
        <end position="305"/>
    </location>
</feature>
<evidence type="ECO:0000259" key="5">
    <source>
        <dbReference type="PROSITE" id="PS50222"/>
    </source>
</evidence>
<dbReference type="Gene3D" id="1.10.238.10">
    <property type="entry name" value="EF-hand"/>
    <property type="match status" value="4"/>
</dbReference>
<comment type="caution">
    <text evidence="6">The sequence shown here is derived from an EMBL/GenBank/DDBJ whole genome shotgun (WGS) entry which is preliminary data.</text>
</comment>
<dbReference type="SMART" id="SM00054">
    <property type="entry name" value="EFh"/>
    <property type="match status" value="3"/>
</dbReference>
<dbReference type="GO" id="GO:0016197">
    <property type="term" value="P:endosomal transport"/>
    <property type="evidence" value="ECO:0007669"/>
    <property type="project" value="TreeGrafter"/>
</dbReference>
<evidence type="ECO:0000259" key="4">
    <source>
        <dbReference type="PROSITE" id="PS50031"/>
    </source>
</evidence>
<feature type="compositionally biased region" description="Low complexity" evidence="3">
    <location>
        <begin position="603"/>
        <end position="614"/>
    </location>
</feature>
<feature type="compositionally biased region" description="Low complexity" evidence="3">
    <location>
        <begin position="649"/>
        <end position="670"/>
    </location>
</feature>
<dbReference type="CDD" id="cd00052">
    <property type="entry name" value="EH"/>
    <property type="match status" value="3"/>
</dbReference>
<evidence type="ECO:0000313" key="7">
    <source>
        <dbReference type="Proteomes" id="UP000813824"/>
    </source>
</evidence>
<evidence type="ECO:0000256" key="1">
    <source>
        <dbReference type="ARBA" id="ARBA00022837"/>
    </source>
</evidence>
<feature type="domain" description="EF-hand" evidence="5">
    <location>
        <begin position="504"/>
        <end position="539"/>
    </location>
</feature>
<dbReference type="OrthoDB" id="524326at2759"/>
<dbReference type="InterPro" id="IPR038425">
    <property type="entry name" value="GAT_sf"/>
</dbReference>
<dbReference type="GO" id="GO:0006897">
    <property type="term" value="P:endocytosis"/>
    <property type="evidence" value="ECO:0007669"/>
    <property type="project" value="TreeGrafter"/>
</dbReference>
<evidence type="ECO:0000256" key="3">
    <source>
        <dbReference type="SAM" id="MobiDB-lite"/>
    </source>
</evidence>
<dbReference type="Gene3D" id="1.20.58.160">
    <property type="match status" value="1"/>
</dbReference>
<dbReference type="InterPro" id="IPR018247">
    <property type="entry name" value="EF_Hand_1_Ca_BS"/>
</dbReference>
<reference evidence="6" key="1">
    <citation type="journal article" date="2021" name="New Phytol.">
        <title>Evolutionary innovations through gain and loss of genes in the ectomycorrhizal Boletales.</title>
        <authorList>
            <person name="Wu G."/>
            <person name="Miyauchi S."/>
            <person name="Morin E."/>
            <person name="Kuo A."/>
            <person name="Drula E."/>
            <person name="Varga T."/>
            <person name="Kohler A."/>
            <person name="Feng B."/>
            <person name="Cao Y."/>
            <person name="Lipzen A."/>
            <person name="Daum C."/>
            <person name="Hundley H."/>
            <person name="Pangilinan J."/>
            <person name="Johnson J."/>
            <person name="Barry K."/>
            <person name="LaButti K."/>
            <person name="Ng V."/>
            <person name="Ahrendt S."/>
            <person name="Min B."/>
            <person name="Choi I.G."/>
            <person name="Park H."/>
            <person name="Plett J.M."/>
            <person name="Magnuson J."/>
            <person name="Spatafora J.W."/>
            <person name="Nagy L.G."/>
            <person name="Henrissat B."/>
            <person name="Grigoriev I.V."/>
            <person name="Yang Z.L."/>
            <person name="Xu J."/>
            <person name="Martin F.M."/>
        </authorList>
    </citation>
    <scope>NUCLEOTIDE SEQUENCE</scope>
    <source>
        <strain evidence="6">KKN 215</strain>
    </source>
</reference>
<feature type="compositionally biased region" description="Low complexity" evidence="3">
    <location>
        <begin position="49"/>
        <end position="68"/>
    </location>
</feature>
<feature type="domain" description="EF-hand" evidence="5">
    <location>
        <begin position="732"/>
        <end position="767"/>
    </location>
</feature>
<dbReference type="GO" id="GO:0005737">
    <property type="term" value="C:cytoplasm"/>
    <property type="evidence" value="ECO:0007669"/>
    <property type="project" value="TreeGrafter"/>
</dbReference>
<name>A0A8K0XRV5_9AGAR</name>
<feature type="compositionally biased region" description="Polar residues" evidence="3">
    <location>
        <begin position="620"/>
        <end position="648"/>
    </location>
</feature>
<dbReference type="PROSITE" id="PS50031">
    <property type="entry name" value="EH"/>
    <property type="match status" value="4"/>
</dbReference>
<dbReference type="SUPFAM" id="SSF47473">
    <property type="entry name" value="EF-hand"/>
    <property type="match status" value="4"/>
</dbReference>
<dbReference type="PROSITE" id="PS50222">
    <property type="entry name" value="EF_HAND_2"/>
    <property type="match status" value="2"/>
</dbReference>
<organism evidence="6 7">
    <name type="scientific">Cristinia sonorae</name>
    <dbReference type="NCBI Taxonomy" id="1940300"/>
    <lineage>
        <taxon>Eukaryota</taxon>
        <taxon>Fungi</taxon>
        <taxon>Dikarya</taxon>
        <taxon>Basidiomycota</taxon>
        <taxon>Agaricomycotina</taxon>
        <taxon>Agaricomycetes</taxon>
        <taxon>Agaricomycetidae</taxon>
        <taxon>Agaricales</taxon>
        <taxon>Pleurotineae</taxon>
        <taxon>Stephanosporaceae</taxon>
        <taxon>Cristinia</taxon>
    </lineage>
</organism>
<dbReference type="PANTHER" id="PTHR11216">
    <property type="entry name" value="EH DOMAIN"/>
    <property type="match status" value="1"/>
</dbReference>
<feature type="region of interest" description="Disordered" evidence="3">
    <location>
        <begin position="1"/>
        <end position="77"/>
    </location>
</feature>
<sequence length="872" mass="94790">MHYPQYQQPSPAHARTQSQPIIFQHQYQSFGTTPQVEARPSPLQQHNHSVSFPQPSSSQSSGVQEGRSAPNLPEKTISTEEDIHRLFHVCKTGRGHASLLQESLAFMKPDELVEKGITQEFLGRCRASQEVIFSQIPWATSLAERRQPKHKSHKRKETTEERLLAELLATNEVLLDAIKAYENMERLRHDQAALEQSIAEHKMRALDAVVSFQPTSAESAIVDQIFNLADTRKIGSISSHAAFKIFSGSRVSPRVLADIWRIANVEENEMLSKQVIGVAVRLIGHAQQSGSTKVEDAWVASPGSLARIDGLEPSQERGFSSNQSVKDALPPLTVEDRVKFMKIFARSQPVQGILSADRASAILKKSRLSTEILAQIWDLADIQHQGYLDATAFVIAMYLVQAIMSGKLKSIPQSLPSSIYFDASPLSHEHSPVTAPLPLSPMSPTSSSFLQTPGAGPSTSSAHLWGVSRQEKVTADEFFNVLDEQNQGFLEGKVVRAHLLLSGLPEQDVKKIWKLVDINGDGQLGRDEFAVALHLMETRQHTGFLPNVLPSNLIPPSMRPAANHGNIQEASLIDLADSAPLHSITPLQPTPTGPSLSPVIPNSSTLGTSPSTSGFLDGLPSTSRNLNAPSTLLSFSGRSASNPLPNRVSSAPATRPSTTSPISPTFTSVSGSVSQPHLSPTSPATSRSDGWNWDVTPAEKASSDRFFDMLDPWKHGYIEGEAAVPFMSKSKLPESVLADIWDLADADADGKLSRDDFAIAMHLIKAKLAGVEVPDTLPPSLQPPLRSSRIVPPVEEPSPFDDPATLATVVVSPPSPNPSTTHAEERRRSNIDHDRPLPPAPPEVELPPDEPPRSQTPPPPYALIADDVSAHT</sequence>